<keyword evidence="3" id="KW-1185">Reference proteome</keyword>
<dbReference type="Proteomes" id="UP001498469">
    <property type="component" value="Unassembled WGS sequence"/>
</dbReference>
<name>A0ABU7UTN6_9CLOT</name>
<keyword evidence="1" id="KW-0175">Coiled coil</keyword>
<gene>
    <name evidence="2" type="ORF">SJI18_20885</name>
</gene>
<sequence length="102" mass="12186">MNKFIDLIISLLEYIRKNSKLYFTSFCNKTYFLIDKNFTLNKIYKPILKEKTDTNKRLQGAINTVNSKNKEVEKNILNFKNENTLLQEKISIIEDLITKRYD</sequence>
<evidence type="ECO:0000313" key="3">
    <source>
        <dbReference type="Proteomes" id="UP001498469"/>
    </source>
</evidence>
<organism evidence="2 3">
    <name type="scientific">Clostridium frigoriphilum</name>
    <dbReference type="NCBI Taxonomy" id="443253"/>
    <lineage>
        <taxon>Bacteria</taxon>
        <taxon>Bacillati</taxon>
        <taxon>Bacillota</taxon>
        <taxon>Clostridia</taxon>
        <taxon>Eubacteriales</taxon>
        <taxon>Clostridiaceae</taxon>
        <taxon>Clostridium</taxon>
    </lineage>
</organism>
<dbReference type="EMBL" id="JAZHFS010000029">
    <property type="protein sequence ID" value="MEF2114747.1"/>
    <property type="molecule type" value="Genomic_DNA"/>
</dbReference>
<evidence type="ECO:0000313" key="2">
    <source>
        <dbReference type="EMBL" id="MEF2114747.1"/>
    </source>
</evidence>
<feature type="coiled-coil region" evidence="1">
    <location>
        <begin position="55"/>
        <end position="89"/>
    </location>
</feature>
<dbReference type="RefSeq" id="WP_216254378.1">
    <property type="nucleotide sequence ID" value="NZ_JAZHFS010000029.1"/>
</dbReference>
<reference evidence="2 3" key="1">
    <citation type="submission" date="2023-11" db="EMBL/GenBank/DDBJ databases">
        <title>Draft genome sequence of a psychrophilic Clostridium strain from permafrost water brine.</title>
        <authorList>
            <person name="Shcherbakova V.A."/>
            <person name="Trubitsyn V.E."/>
            <person name="Zakharyuk A.G."/>
        </authorList>
    </citation>
    <scope>NUCLEOTIDE SEQUENCE [LARGE SCALE GENOMIC DNA]</scope>
    <source>
        <strain evidence="2 3">14F</strain>
    </source>
</reference>
<comment type="caution">
    <text evidence="2">The sequence shown here is derived from an EMBL/GenBank/DDBJ whole genome shotgun (WGS) entry which is preliminary data.</text>
</comment>
<evidence type="ECO:0000256" key="1">
    <source>
        <dbReference type="SAM" id="Coils"/>
    </source>
</evidence>
<accession>A0ABU7UTN6</accession>
<proteinExistence type="predicted"/>
<protein>
    <submittedName>
        <fullName evidence="2">Uncharacterized protein</fullName>
    </submittedName>
</protein>